<reference evidence="2" key="1">
    <citation type="submission" date="2020-07" db="EMBL/GenBank/DDBJ databases">
        <title>Complete genome sequencing of Coprobacter sp. strain 2CBH44.</title>
        <authorList>
            <person name="Sakamoto M."/>
            <person name="Murakami T."/>
            <person name="Mori H."/>
        </authorList>
    </citation>
    <scope>NUCLEOTIDE SEQUENCE [LARGE SCALE GENOMIC DNA]</scope>
    <source>
        <strain evidence="2">2CBH44</strain>
    </source>
</reference>
<proteinExistence type="predicted"/>
<gene>
    <name evidence="1" type="ORF">Cop2CBH44_27450</name>
</gene>
<name>A0A7G1HZZ3_9BACT</name>
<dbReference type="RefSeq" id="WP_200755035.1">
    <property type="nucleotide sequence ID" value="NZ_AP023322.1"/>
</dbReference>
<evidence type="ECO:0000313" key="2">
    <source>
        <dbReference type="Proteomes" id="UP000594042"/>
    </source>
</evidence>
<sequence>MKNLLLKRYIQALIVLLFFVANETFAQINALDYTLQKRRKAEKFESNHIKDHLFLSGAIGAEYLKNDNSSGLSNAIGPKASLYVGTWFTPVIGMRVGVEGAYLPTGNVSRIVSLGLDADYLMNISAFAAGYNPERLFDVIAIAGVNYHSSLKTGKIRHIPGANIGLQGKFNLSPLVDFFIEPKLSVYGDKIDYSTQWRQYNLAGSLMAGVTYKMVPDKQRASLSLFGKGAFEHLFISGGIGAQMLLSRRVVDMSVKNWLGPAARLSIGTWFNPVSGLRLSAEGGASKWIESNYGKSRYLKTVGGSLDYLLNLNSAFGGYNKERKFELIGVAGVDLVYGVKNGDKNIVPGIGVGLQGSLRLNRNLDLFIEPELTMYHKHLAGETSSRFDLLGNVYVGLTYNREESALRNNKGKFVKNSFFDNMFISLSGGGGVLVSNPMLSMSTVDRLSPMATVSVGKWFTPVSGLRLSGSMIGLSTLNKKKQLIHEAVAGGEVDYLLNLSSWLSGYYPERKFEISAFVGPSLMLRSQKIYPVVNAGLIGSWNITPSWALYLEPKIGWTPNRKGFNDALATYQMVFASASLGVSYRFVGYDKASYHAEFEKSDSRKFFVSLAGGFSSYFDTRLVRAGVKDQIGGIGRASLGRWYTPLSAWRVSVSGGAVPSYGTSQTTFGDLSLDYMMNLNTLFAGYKPHLFDVNAAAGVHAALSLNKGKFNVTPGISASLQGLFNITSGFGLYIEPQLVGYLGKFDGKRKVNPVSSVLLGINYKPKSPQGQRKNMSVDNPNFISLSIGSGAYAMSMVRSDYSAADKMMFDAEVSVGRWINSVNGLRLTFASSSTKVGGRYNIDKGFNLTMLGLRADYLLNLTQLISRDVDSRFNMSGIIGGGVAFPKGKAEGETTYNFTAGAQFSIKVLPYLDLYAEPRISVWGDKIDRQVSPAKFDADGRILIGASYRF</sequence>
<dbReference type="Proteomes" id="UP000594042">
    <property type="component" value="Chromosome"/>
</dbReference>
<dbReference type="AlphaFoldDB" id="A0A7G1HZZ3"/>
<protein>
    <submittedName>
        <fullName evidence="1">Uncharacterized protein</fullName>
    </submittedName>
</protein>
<evidence type="ECO:0000313" key="1">
    <source>
        <dbReference type="EMBL" id="BCI64392.1"/>
    </source>
</evidence>
<accession>A0A7G1HZZ3</accession>
<organism evidence="1 2">
    <name type="scientific">Coprobacter secundus subsp. similis</name>
    <dbReference type="NCBI Taxonomy" id="2751153"/>
    <lineage>
        <taxon>Bacteria</taxon>
        <taxon>Pseudomonadati</taxon>
        <taxon>Bacteroidota</taxon>
        <taxon>Bacteroidia</taxon>
        <taxon>Bacteroidales</taxon>
        <taxon>Barnesiellaceae</taxon>
        <taxon>Coprobacter</taxon>
    </lineage>
</organism>
<dbReference type="EMBL" id="AP023322">
    <property type="protein sequence ID" value="BCI64392.1"/>
    <property type="molecule type" value="Genomic_DNA"/>
</dbReference>
<dbReference type="SUPFAM" id="SSF56925">
    <property type="entry name" value="OMPA-like"/>
    <property type="match status" value="1"/>
</dbReference>
<dbReference type="KEGG" id="copr:Cop2CBH44_27450"/>
<keyword evidence="2" id="KW-1185">Reference proteome</keyword>
<dbReference type="InterPro" id="IPR011250">
    <property type="entry name" value="OMP/PagP_B-barrel"/>
</dbReference>